<gene>
    <name evidence="4" type="ORF">BON22_4886</name>
    <name evidence="3" type="ORF">CYFA0S_08e01816g</name>
</gene>
<feature type="region of interest" description="Disordered" evidence="2">
    <location>
        <begin position="1"/>
        <end position="42"/>
    </location>
</feature>
<evidence type="ECO:0000256" key="2">
    <source>
        <dbReference type="SAM" id="MobiDB-lite"/>
    </source>
</evidence>
<evidence type="ECO:0000313" key="5">
    <source>
        <dbReference type="Proteomes" id="UP000189513"/>
    </source>
</evidence>
<reference evidence="4" key="3">
    <citation type="submission" date="2017-01" db="EMBL/GenBank/DDBJ databases">
        <authorList>
            <person name="Mah S.A."/>
            <person name="Swanson W.J."/>
            <person name="Moy G.W."/>
            <person name="Vacquier V.D."/>
        </authorList>
    </citation>
    <scope>NUCLEOTIDE SEQUENCE [LARGE SCALE GENOMIC DNA]</scope>
    <source>
        <strain evidence="4">65</strain>
    </source>
</reference>
<dbReference type="Proteomes" id="UP000189513">
    <property type="component" value="Unassembled WGS sequence"/>
</dbReference>
<evidence type="ECO:0000313" key="4">
    <source>
        <dbReference type="EMBL" id="ONH65286.1"/>
    </source>
</evidence>
<feature type="coiled-coil region" evidence="1">
    <location>
        <begin position="147"/>
        <end position="174"/>
    </location>
</feature>
<sequence length="425" mass="47467">MFNSISRAWNETADEGEADSSADHSVRFSPSTRGSDLRRRAGHYIHYDKPSSVVKNPLERLRRGSERTSIRRGSPRILKPVSDGRAQKMRNTENKSSSGGGLWGALGKLGKVFKTDDSELGTMKQYMNGMIDGAPENGTRRGVKRPVDLAKSRLDSIKQRADEVNQRAARFTLDNESPEKKRVKVTEPVKRPAEMRRIHLKDLRDLDSSRDNLSERVHRRRVHTISSNPDTTATSTATPLHSSLARAASLNAAVTSTKTYNIHDIPSSPMREPPLDQATPINGTVNDSVNISQSTLTNLTKKLELLENTVESLKEELKASNQRSQHLETSLNEVKREQTVIDNTILKSEEMEKINVYEPQSHNLVSSEKPSISNTRSQTPQAKISASPNVGKDATAPNTDDDEFEEVNRSLSPIKLDLHKFKYVK</sequence>
<evidence type="ECO:0000256" key="1">
    <source>
        <dbReference type="SAM" id="Coils"/>
    </source>
</evidence>
<organism evidence="3">
    <name type="scientific">Cyberlindnera fabianii</name>
    <name type="common">Yeast</name>
    <name type="synonym">Hansenula fabianii</name>
    <dbReference type="NCBI Taxonomy" id="36022"/>
    <lineage>
        <taxon>Eukaryota</taxon>
        <taxon>Fungi</taxon>
        <taxon>Dikarya</taxon>
        <taxon>Ascomycota</taxon>
        <taxon>Saccharomycotina</taxon>
        <taxon>Saccharomycetes</taxon>
        <taxon>Phaffomycetales</taxon>
        <taxon>Phaffomycetaceae</taxon>
        <taxon>Cyberlindnera</taxon>
    </lineage>
</organism>
<proteinExistence type="predicted"/>
<feature type="region of interest" description="Disordered" evidence="2">
    <location>
        <begin position="360"/>
        <end position="409"/>
    </location>
</feature>
<protein>
    <submittedName>
        <fullName evidence="3">CYFA0S08e01816g1_1</fullName>
    </submittedName>
</protein>
<dbReference type="AlphaFoldDB" id="A0A061AWA4"/>
<evidence type="ECO:0000313" key="3">
    <source>
        <dbReference type="EMBL" id="CDR41940.1"/>
    </source>
</evidence>
<dbReference type="VEuPathDB" id="FungiDB:BON22_4886"/>
<feature type="compositionally biased region" description="Polar residues" evidence="2">
    <location>
        <begin position="360"/>
        <end position="388"/>
    </location>
</feature>
<dbReference type="OMA" id="RRAGHYI"/>
<dbReference type="OrthoDB" id="10599670at2759"/>
<keyword evidence="1" id="KW-0175">Coiled coil</keyword>
<reference evidence="5" key="2">
    <citation type="journal article" date="2017" name="Genome Announc.">
        <title>Genome sequences of Cyberlindnera fabianii 65, Pichia kudriavzevii 129, and Saccharomyces cerevisiae 131 isolated from fermented masau fruits in Zimbabwe.</title>
        <authorList>
            <person name="van Rijswijck I.M.H."/>
            <person name="Derks M.F.L."/>
            <person name="Abee T."/>
            <person name="de Ridder D."/>
            <person name="Smid E.J."/>
        </authorList>
    </citation>
    <scope>NUCLEOTIDE SEQUENCE [LARGE SCALE GENOMIC DNA]</scope>
    <source>
        <strain evidence="5">65</strain>
    </source>
</reference>
<feature type="region of interest" description="Disordered" evidence="2">
    <location>
        <begin position="62"/>
        <end position="99"/>
    </location>
</feature>
<reference evidence="3" key="1">
    <citation type="journal article" date="2014" name="Genome Announc.">
        <title>Genome sequence of the yeast Cyberlindnera fabianii (Hansenula fabianii).</title>
        <authorList>
            <person name="Freel K.C."/>
            <person name="Sarilar V."/>
            <person name="Neuveglise C."/>
            <person name="Devillers H."/>
            <person name="Friedrich A."/>
            <person name="Schacherer J."/>
        </authorList>
    </citation>
    <scope>NUCLEOTIDE SEQUENCE</scope>
    <source>
        <strain evidence="3">YJS4271</strain>
    </source>
</reference>
<accession>A0A061AWA4</accession>
<feature type="coiled-coil region" evidence="1">
    <location>
        <begin position="289"/>
        <end position="337"/>
    </location>
</feature>
<dbReference type="EMBL" id="MPUK01000012">
    <property type="protein sequence ID" value="ONH65286.1"/>
    <property type="molecule type" value="Genomic_DNA"/>
</dbReference>
<name>A0A061AWA4_CYBFA</name>
<dbReference type="EMBL" id="LK052893">
    <property type="protein sequence ID" value="CDR41940.1"/>
    <property type="molecule type" value="Genomic_DNA"/>
</dbReference>
<keyword evidence="5" id="KW-1185">Reference proteome</keyword>